<organism evidence="8 9">
    <name type="scientific">Lipomyces starkeyi NRRL Y-11557</name>
    <dbReference type="NCBI Taxonomy" id="675824"/>
    <lineage>
        <taxon>Eukaryota</taxon>
        <taxon>Fungi</taxon>
        <taxon>Dikarya</taxon>
        <taxon>Ascomycota</taxon>
        <taxon>Saccharomycotina</taxon>
        <taxon>Lipomycetes</taxon>
        <taxon>Lipomycetales</taxon>
        <taxon>Lipomycetaceae</taxon>
        <taxon>Lipomyces</taxon>
    </lineage>
</organism>
<feature type="domain" description="PRP1 splicing factor N-terminal" evidence="7">
    <location>
        <begin position="14"/>
        <end position="163"/>
    </location>
</feature>
<feature type="compositionally biased region" description="Basic and acidic residues" evidence="6">
    <location>
        <begin position="1"/>
        <end position="10"/>
    </location>
</feature>
<evidence type="ECO:0000256" key="4">
    <source>
        <dbReference type="ARBA" id="ARBA00023187"/>
    </source>
</evidence>
<dbReference type="OrthoDB" id="440128at2759"/>
<evidence type="ECO:0000256" key="6">
    <source>
        <dbReference type="SAM" id="MobiDB-lite"/>
    </source>
</evidence>
<comment type="subcellular location">
    <subcellularLocation>
        <location evidence="1">Nucleus</location>
    </subcellularLocation>
</comment>
<evidence type="ECO:0000256" key="3">
    <source>
        <dbReference type="ARBA" id="ARBA00022737"/>
    </source>
</evidence>
<dbReference type="InterPro" id="IPR010491">
    <property type="entry name" value="PRP1_N"/>
</dbReference>
<dbReference type="Pfam" id="PF13432">
    <property type="entry name" value="TPR_16"/>
    <property type="match status" value="1"/>
</dbReference>
<dbReference type="InterPro" id="IPR045075">
    <property type="entry name" value="Syf1-like"/>
</dbReference>
<evidence type="ECO:0000256" key="2">
    <source>
        <dbReference type="ARBA" id="ARBA00022664"/>
    </source>
</evidence>
<dbReference type="Pfam" id="PF13181">
    <property type="entry name" value="TPR_8"/>
    <property type="match status" value="1"/>
</dbReference>
<dbReference type="AlphaFoldDB" id="A0A1E3QCH6"/>
<feature type="region of interest" description="Disordered" evidence="6">
    <location>
        <begin position="58"/>
        <end position="126"/>
    </location>
</feature>
<feature type="region of interest" description="Disordered" evidence="6">
    <location>
        <begin position="1"/>
        <end position="44"/>
    </location>
</feature>
<dbReference type="GO" id="GO:0046540">
    <property type="term" value="C:U4/U6 x U5 tri-snRNP complex"/>
    <property type="evidence" value="ECO:0007669"/>
    <property type="project" value="EnsemblFungi"/>
</dbReference>
<dbReference type="InterPro" id="IPR011990">
    <property type="entry name" value="TPR-like_helical_dom_sf"/>
</dbReference>
<evidence type="ECO:0000256" key="1">
    <source>
        <dbReference type="ARBA" id="ARBA00004123"/>
    </source>
</evidence>
<dbReference type="Pfam" id="PF06424">
    <property type="entry name" value="PRP1_N"/>
    <property type="match status" value="1"/>
</dbReference>
<dbReference type="SMART" id="SM00386">
    <property type="entry name" value="HAT"/>
    <property type="match status" value="12"/>
</dbReference>
<keyword evidence="3" id="KW-0677">Repeat</keyword>
<dbReference type="InterPro" id="IPR019734">
    <property type="entry name" value="TPR_rpt"/>
</dbReference>
<dbReference type="PANTHER" id="PTHR11246">
    <property type="entry name" value="PRE-MRNA SPLICING FACTOR"/>
    <property type="match status" value="1"/>
</dbReference>
<keyword evidence="5" id="KW-0539">Nucleus</keyword>
<accession>A0A1E3QCH6</accession>
<dbReference type="PANTHER" id="PTHR11246:SF1">
    <property type="entry name" value="PRE-MRNA-PROCESSING FACTOR 6"/>
    <property type="match status" value="1"/>
</dbReference>
<dbReference type="Gene3D" id="1.25.40.10">
    <property type="entry name" value="Tetratricopeptide repeat domain"/>
    <property type="match status" value="4"/>
</dbReference>
<name>A0A1E3QCH6_LIPST</name>
<protein>
    <recommendedName>
        <fullName evidence="7">PRP1 splicing factor N-terminal domain-containing protein</fullName>
    </recommendedName>
</protein>
<sequence length="914" mass="103187">MFAAPRRDFLNEPAPENYVPGLGRGATGFTTRSDIGPAREGPSEDAIKAALAKRAEALENGEAVDEEDDNERFRDNENDEGLFASGTYDEDDEEADRIYKEVDERMDSRRKARREAREKREQEEYELKNPKMSKQFADLKRALSTVTDYEWASIPEVGDLTGRNRRGRQILQQERRFYAVPDSVLTSRGQAAYDNAIDTTDGTTSSVDGTITDFRQISEAKDKMLGMRLDQAGTDSVSGATNIDPKGYLTSLSSTITRSDEISSIAKNRELLLSVVKTDPKHANGWIAIAKLEEQSNRLSSARKLIQQGCDSCPKSEDVWLENMRLNQPVHAKIIAAKAVQNLPRSVKLWLEAMKLETDVNAKKRVIRKALENIPQSVTLWKEAVNLEEDPTNAKILLARAVELIPLSVDLWLALARLETDENARKVLNKARQAVRTSHEIWIAAAKLEENAGNPARVEIVIKRGIAELQRRGGMLERDQWITESEECEKEGAVITCQAIIRSTLGQGLEEEDQEAIWLDDARNSVARGCYETARAIYAYALRVFPSVQVLWREATNLEKQHGTKESLFDVLESAVEACPTSKDLWLLYSKEKLISSDLEGARSVLSRAFEHNPNDEDIWLAAVDIEAENNQHDRARLLLSRARQEAGTERVWIKSVVLERQLKDSEAALELVNQALHEYPKSAKSWMMKGQIYEVNNRIAQAREAYLSGTKSCPTSVTLWLLLSRLEESQGIIIRCRSVLERAALVNSKSPELWLERIRVEKRANNINQAKNLLAKALQECSMSGAIWAESVSMEPRTQRKPRLIAGLKTCENDPILIAAIARLFWSERRADKAKSWFEKAIKADSDVGDHWAMMNKFLQIYGTEQERNDLIAKFIMADPHHGELWTKIMKDVNNFGKSKEELLELASSQISP</sequence>
<evidence type="ECO:0000313" key="9">
    <source>
        <dbReference type="Proteomes" id="UP000094385"/>
    </source>
</evidence>
<gene>
    <name evidence="8" type="ORF">LIPSTDRAFT_229979</name>
</gene>
<evidence type="ECO:0000256" key="5">
    <source>
        <dbReference type="ARBA" id="ARBA00023242"/>
    </source>
</evidence>
<dbReference type="EMBL" id="KV454291">
    <property type="protein sequence ID" value="ODQ74822.1"/>
    <property type="molecule type" value="Genomic_DNA"/>
</dbReference>
<dbReference type="SUPFAM" id="SSF48452">
    <property type="entry name" value="TPR-like"/>
    <property type="match status" value="4"/>
</dbReference>
<dbReference type="Proteomes" id="UP000094385">
    <property type="component" value="Unassembled WGS sequence"/>
</dbReference>
<evidence type="ECO:0000259" key="7">
    <source>
        <dbReference type="Pfam" id="PF06424"/>
    </source>
</evidence>
<dbReference type="InterPro" id="IPR003107">
    <property type="entry name" value="HAT"/>
</dbReference>
<keyword evidence="4" id="KW-0508">mRNA splicing</keyword>
<dbReference type="GO" id="GO:0045292">
    <property type="term" value="P:mRNA cis splicing, via spliceosome"/>
    <property type="evidence" value="ECO:0007669"/>
    <property type="project" value="EnsemblFungi"/>
</dbReference>
<dbReference type="Pfam" id="PF23240">
    <property type="entry name" value="HAT_PRP39_N"/>
    <property type="match status" value="1"/>
</dbReference>
<feature type="compositionally biased region" description="Basic and acidic residues" evidence="6">
    <location>
        <begin position="96"/>
        <end position="126"/>
    </location>
</feature>
<keyword evidence="9" id="KW-1185">Reference proteome</keyword>
<dbReference type="FunFam" id="1.25.40.10:FF:000256">
    <property type="entry name" value="Probable pre-mRNA splicing factor prp1"/>
    <property type="match status" value="1"/>
</dbReference>
<reference evidence="8 9" key="1">
    <citation type="journal article" date="2016" name="Proc. Natl. Acad. Sci. U.S.A.">
        <title>Comparative genomics of biotechnologically important yeasts.</title>
        <authorList>
            <person name="Riley R."/>
            <person name="Haridas S."/>
            <person name="Wolfe K.H."/>
            <person name="Lopes M.R."/>
            <person name="Hittinger C.T."/>
            <person name="Goeker M."/>
            <person name="Salamov A.A."/>
            <person name="Wisecaver J.H."/>
            <person name="Long T.M."/>
            <person name="Calvey C.H."/>
            <person name="Aerts A.L."/>
            <person name="Barry K.W."/>
            <person name="Choi C."/>
            <person name="Clum A."/>
            <person name="Coughlan A.Y."/>
            <person name="Deshpande S."/>
            <person name="Douglass A.P."/>
            <person name="Hanson S.J."/>
            <person name="Klenk H.-P."/>
            <person name="LaButti K.M."/>
            <person name="Lapidus A."/>
            <person name="Lindquist E.A."/>
            <person name="Lipzen A.M."/>
            <person name="Meier-Kolthoff J.P."/>
            <person name="Ohm R.A."/>
            <person name="Otillar R.P."/>
            <person name="Pangilinan J.L."/>
            <person name="Peng Y."/>
            <person name="Rokas A."/>
            <person name="Rosa C.A."/>
            <person name="Scheuner C."/>
            <person name="Sibirny A.A."/>
            <person name="Slot J.C."/>
            <person name="Stielow J.B."/>
            <person name="Sun H."/>
            <person name="Kurtzman C.P."/>
            <person name="Blackwell M."/>
            <person name="Grigoriev I.V."/>
            <person name="Jeffries T.W."/>
        </authorList>
    </citation>
    <scope>NUCLEOTIDE SEQUENCE [LARGE SCALE GENOMIC DNA]</scope>
    <source>
        <strain evidence="8 9">NRRL Y-11557</strain>
    </source>
</reference>
<dbReference type="SMART" id="SM00028">
    <property type="entry name" value="TPR"/>
    <property type="match status" value="4"/>
</dbReference>
<dbReference type="FunFam" id="1.25.40.10:FF:001164">
    <property type="entry name" value="mRNA splicing factor (Prp1/Zer1), putative (AFU_orthologue AFUA_2G06070)"/>
    <property type="match status" value="1"/>
</dbReference>
<keyword evidence="2" id="KW-0507">mRNA processing</keyword>
<evidence type="ECO:0000313" key="8">
    <source>
        <dbReference type="EMBL" id="ODQ74822.1"/>
    </source>
</evidence>
<dbReference type="STRING" id="675824.A0A1E3QCH6"/>
<proteinExistence type="predicted"/>